<evidence type="ECO:0000313" key="3">
    <source>
        <dbReference type="Proteomes" id="UP000021369"/>
    </source>
</evidence>
<dbReference type="PATRIC" id="fig|1341156.4.peg.558"/>
<dbReference type="RefSeq" id="WP_037283981.1">
    <property type="nucleotide sequence ID" value="NZ_JEOB01000001.1"/>
</dbReference>
<keyword evidence="1" id="KW-0472">Membrane</keyword>
<keyword evidence="1" id="KW-0812">Transmembrane</keyword>
<dbReference type="Proteomes" id="UP000021369">
    <property type="component" value="Unassembled WGS sequence"/>
</dbReference>
<accession>A0A011UJQ3</accession>
<dbReference type="OrthoDB" id="1975003at2"/>
<feature type="transmembrane region" description="Helical" evidence="1">
    <location>
        <begin position="36"/>
        <end position="58"/>
    </location>
</feature>
<protein>
    <submittedName>
        <fullName evidence="2">Uncharacterized protein</fullName>
    </submittedName>
</protein>
<dbReference type="AlphaFoldDB" id="A0A011UJQ3"/>
<sequence length="328" mass="36277">MKEDKRVNIGESASASSSSLKVDELAEKKKNQKKSLIKLGTMGVITLILFIFSSIAWFTMNKDVGTSGMGVQVAAIPYTIQTRNSSGYYKDKWDSINSDAMEWKISSTKNFDNHEDAINTAVGETDPGIEPGDHGILEFRVNPNNADTITVDCIFDIKAYVETTTTGENNQPVTEMTEITNSTLVGYLKAHIMLFLGIDANDKYTGLIGTDAQLRRVLANQTYTRNGETYTQIYWVWPLHLSDLTSDDADDIIYASSERSAVIAYIASNRNGFFKDCSDSEAQVTSDLTALAATPSSTTYNHYNTKYDNADLEIGNNVSYVMLSMQVE</sequence>
<gene>
    <name evidence="2" type="ORF">RASY3_00110</name>
</gene>
<dbReference type="EMBL" id="JEOB01000001">
    <property type="protein sequence ID" value="EXM40884.1"/>
    <property type="molecule type" value="Genomic_DNA"/>
</dbReference>
<keyword evidence="1" id="KW-1133">Transmembrane helix</keyword>
<organism evidence="2 3">
    <name type="scientific">Ruminococcus albus SY3</name>
    <dbReference type="NCBI Taxonomy" id="1341156"/>
    <lineage>
        <taxon>Bacteria</taxon>
        <taxon>Bacillati</taxon>
        <taxon>Bacillota</taxon>
        <taxon>Clostridia</taxon>
        <taxon>Eubacteriales</taxon>
        <taxon>Oscillospiraceae</taxon>
        <taxon>Ruminococcus</taxon>
    </lineage>
</organism>
<reference evidence="2 3" key="1">
    <citation type="submission" date="2013-06" db="EMBL/GenBank/DDBJ databases">
        <title>Rumen cellulosomics: divergent fiber-degrading strategies revealed by comparative genome-wide analysis of six Ruminococcal strains.</title>
        <authorList>
            <person name="Dassa B."/>
            <person name="Borovok I."/>
            <person name="Lamed R."/>
            <person name="Flint H."/>
            <person name="Yeoman C.J."/>
            <person name="White B."/>
            <person name="Bayer E.A."/>
        </authorList>
    </citation>
    <scope>NUCLEOTIDE SEQUENCE [LARGE SCALE GENOMIC DNA]</scope>
    <source>
        <strain evidence="2 3">SY3</strain>
    </source>
</reference>
<keyword evidence="3" id="KW-1185">Reference proteome</keyword>
<proteinExistence type="predicted"/>
<comment type="caution">
    <text evidence="2">The sequence shown here is derived from an EMBL/GenBank/DDBJ whole genome shotgun (WGS) entry which is preliminary data.</text>
</comment>
<evidence type="ECO:0000313" key="2">
    <source>
        <dbReference type="EMBL" id="EXM40884.1"/>
    </source>
</evidence>
<name>A0A011UJQ3_RUMAL</name>
<evidence type="ECO:0000256" key="1">
    <source>
        <dbReference type="SAM" id="Phobius"/>
    </source>
</evidence>